<feature type="region of interest" description="Disordered" evidence="1">
    <location>
        <begin position="31"/>
        <end position="59"/>
    </location>
</feature>
<feature type="compositionally biased region" description="Low complexity" evidence="1">
    <location>
        <begin position="130"/>
        <end position="146"/>
    </location>
</feature>
<dbReference type="RefSeq" id="WP_388113324.1">
    <property type="nucleotide sequence ID" value="NZ_JBIAHM010000016.1"/>
</dbReference>
<feature type="compositionally biased region" description="Acidic residues" evidence="1">
    <location>
        <begin position="153"/>
        <end position="163"/>
    </location>
</feature>
<feature type="region of interest" description="Disordered" evidence="1">
    <location>
        <begin position="130"/>
        <end position="163"/>
    </location>
</feature>
<reference evidence="2 3" key="1">
    <citation type="submission" date="2024-10" db="EMBL/GenBank/DDBJ databases">
        <title>The Natural Products Discovery Center: Release of the First 8490 Sequenced Strains for Exploring Actinobacteria Biosynthetic Diversity.</title>
        <authorList>
            <person name="Kalkreuter E."/>
            <person name="Kautsar S.A."/>
            <person name="Yang D."/>
            <person name="Bader C.D."/>
            <person name="Teijaro C.N."/>
            <person name="Fluegel L."/>
            <person name="Davis C.M."/>
            <person name="Simpson J.R."/>
            <person name="Lauterbach L."/>
            <person name="Steele A.D."/>
            <person name="Gui C."/>
            <person name="Meng S."/>
            <person name="Li G."/>
            <person name="Viehrig K."/>
            <person name="Ye F."/>
            <person name="Su P."/>
            <person name="Kiefer A.F."/>
            <person name="Nichols A."/>
            <person name="Cepeda A.J."/>
            <person name="Yan W."/>
            <person name="Fan B."/>
            <person name="Jiang Y."/>
            <person name="Adhikari A."/>
            <person name="Zheng C.-J."/>
            <person name="Schuster L."/>
            <person name="Cowan T.M."/>
            <person name="Smanski M.J."/>
            <person name="Chevrette M.G."/>
            <person name="De Carvalho L.P.S."/>
            <person name="Shen B."/>
        </authorList>
    </citation>
    <scope>NUCLEOTIDE SEQUENCE [LARGE SCALE GENOMIC DNA]</scope>
    <source>
        <strain evidence="2 3">NPDC006488</strain>
    </source>
</reference>
<dbReference type="Proteomes" id="UP001601303">
    <property type="component" value="Unassembled WGS sequence"/>
</dbReference>
<protein>
    <submittedName>
        <fullName evidence="2">YbaB/EbfC family nucleoid-associated protein</fullName>
    </submittedName>
</protein>
<name>A0ABW6MI53_9ACTN</name>
<gene>
    <name evidence="2" type="ORF">ACFYNQ_38275</name>
</gene>
<dbReference type="InterPro" id="IPR036894">
    <property type="entry name" value="YbaB-like_sf"/>
</dbReference>
<evidence type="ECO:0000313" key="2">
    <source>
        <dbReference type="EMBL" id="MFE9604385.1"/>
    </source>
</evidence>
<dbReference type="InterPro" id="IPR004401">
    <property type="entry name" value="YbaB/EbfC"/>
</dbReference>
<proteinExistence type="predicted"/>
<keyword evidence="3" id="KW-1185">Reference proteome</keyword>
<accession>A0ABW6MI53</accession>
<dbReference type="EMBL" id="JBIAHM010000016">
    <property type="protein sequence ID" value="MFE9604385.1"/>
    <property type="molecule type" value="Genomic_DNA"/>
</dbReference>
<evidence type="ECO:0000256" key="1">
    <source>
        <dbReference type="SAM" id="MobiDB-lite"/>
    </source>
</evidence>
<dbReference type="Pfam" id="PF02575">
    <property type="entry name" value="YbaB_DNA_bd"/>
    <property type="match status" value="1"/>
</dbReference>
<sequence>MTQEPESGPDGYAEQLERRLSRARTELAAAERDAARADADMGDFSSATVSKDGSVEVTVGPRGELSDLRFLGAKFREMSSGELSAAIIEAVEEGRAQARREAARHFRPLDTPGPQVPELAGLDIDWARFAGPSAPARSSSSRPAARTRLHDEIADDEEDGGTR</sequence>
<comment type="caution">
    <text evidence="2">The sequence shown here is derived from an EMBL/GenBank/DDBJ whole genome shotgun (WGS) entry which is preliminary data.</text>
</comment>
<organism evidence="2 3">
    <name type="scientific">Streptomyces hokutonensis</name>
    <dbReference type="NCBI Taxonomy" id="1306990"/>
    <lineage>
        <taxon>Bacteria</taxon>
        <taxon>Bacillati</taxon>
        <taxon>Actinomycetota</taxon>
        <taxon>Actinomycetes</taxon>
        <taxon>Kitasatosporales</taxon>
        <taxon>Streptomycetaceae</taxon>
        <taxon>Streptomyces</taxon>
    </lineage>
</organism>
<evidence type="ECO:0000313" key="3">
    <source>
        <dbReference type="Proteomes" id="UP001601303"/>
    </source>
</evidence>
<dbReference type="Gene3D" id="3.30.1310.10">
    <property type="entry name" value="Nucleoid-associated protein YbaB-like domain"/>
    <property type="match status" value="1"/>
</dbReference>